<gene>
    <name evidence="5" type="primary">lysA</name>
    <name evidence="10" type="ORF">FHS48_002179</name>
</gene>
<evidence type="ECO:0000256" key="3">
    <source>
        <dbReference type="ARBA" id="ARBA00022898"/>
    </source>
</evidence>
<keyword evidence="5" id="KW-0028">Amino-acid biosynthesis</keyword>
<evidence type="ECO:0000259" key="9">
    <source>
        <dbReference type="Pfam" id="PF02784"/>
    </source>
</evidence>
<evidence type="ECO:0000313" key="10">
    <source>
        <dbReference type="EMBL" id="MBB6210754.1"/>
    </source>
</evidence>
<feature type="binding site" evidence="5">
    <location>
        <begin position="275"/>
        <end position="278"/>
    </location>
    <ligand>
        <name>pyridoxal 5'-phosphate</name>
        <dbReference type="ChEBI" id="CHEBI:597326"/>
    </ligand>
</feature>
<dbReference type="PRINTS" id="PR01181">
    <property type="entry name" value="DAPDCRBXLASE"/>
</dbReference>
<dbReference type="GO" id="GO:0009089">
    <property type="term" value="P:lysine biosynthetic process via diaminopimelate"/>
    <property type="evidence" value="ECO:0007669"/>
    <property type="project" value="UniProtKB-UniRule"/>
</dbReference>
<protein>
    <recommendedName>
        <fullName evidence="5 6">Diaminopimelate decarboxylase</fullName>
        <shortName evidence="5">DAP decarboxylase</shortName>
        <shortName evidence="5">DAPDC</shortName>
        <ecNumber evidence="5 6">4.1.1.20</ecNumber>
    </recommendedName>
</protein>
<keyword evidence="11" id="KW-1185">Reference proteome</keyword>
<feature type="binding site" evidence="5">
    <location>
        <position position="314"/>
    </location>
    <ligand>
        <name>substrate</name>
    </ligand>
</feature>
<dbReference type="PANTHER" id="PTHR43727:SF2">
    <property type="entry name" value="GROUP IV DECARBOXYLASE"/>
    <property type="match status" value="1"/>
</dbReference>
<evidence type="ECO:0000256" key="8">
    <source>
        <dbReference type="RuleBase" id="RU003738"/>
    </source>
</evidence>
<dbReference type="CDD" id="cd06828">
    <property type="entry name" value="PLPDE_III_DapDC"/>
    <property type="match status" value="1"/>
</dbReference>
<dbReference type="HAMAP" id="MF_02120">
    <property type="entry name" value="LysA"/>
    <property type="match status" value="1"/>
</dbReference>
<feature type="binding site" evidence="5">
    <location>
        <position position="239"/>
    </location>
    <ligand>
        <name>pyridoxal 5'-phosphate</name>
        <dbReference type="ChEBI" id="CHEBI:597326"/>
    </ligand>
</feature>
<dbReference type="GO" id="GO:0030170">
    <property type="term" value="F:pyridoxal phosphate binding"/>
    <property type="evidence" value="ECO:0007669"/>
    <property type="project" value="UniProtKB-UniRule"/>
</dbReference>
<dbReference type="InterPro" id="IPR029066">
    <property type="entry name" value="PLP-binding_barrel"/>
</dbReference>
<feature type="binding site" evidence="5">
    <location>
        <position position="375"/>
    </location>
    <ligand>
        <name>substrate</name>
    </ligand>
</feature>
<dbReference type="EC" id="4.1.1.20" evidence="5 6"/>
<dbReference type="PROSITE" id="PS00878">
    <property type="entry name" value="ODR_DC_2_1"/>
    <property type="match status" value="1"/>
</dbReference>
<comment type="similarity">
    <text evidence="5">Belongs to the Orn/Lys/Arg decarboxylase class-II family. LysA subfamily.</text>
</comment>
<dbReference type="AlphaFoldDB" id="A0A7X0DMX9"/>
<evidence type="ECO:0000256" key="4">
    <source>
        <dbReference type="ARBA" id="ARBA00023239"/>
    </source>
</evidence>
<feature type="binding site" evidence="5">
    <location>
        <position position="278"/>
    </location>
    <ligand>
        <name>substrate</name>
    </ligand>
</feature>
<dbReference type="Gene3D" id="3.20.20.10">
    <property type="entry name" value="Alanine racemase"/>
    <property type="match status" value="1"/>
</dbReference>
<feature type="modified residue" description="N6-(pyridoxal phosphate)lysine" evidence="5 7">
    <location>
        <position position="60"/>
    </location>
</feature>
<comment type="caution">
    <text evidence="10">The sequence shown here is derived from an EMBL/GenBank/DDBJ whole genome shotgun (WGS) entry which is preliminary data.</text>
</comment>
<evidence type="ECO:0000313" key="11">
    <source>
        <dbReference type="Proteomes" id="UP000544872"/>
    </source>
</evidence>
<accession>A0A7X0DMX9</accession>
<evidence type="ECO:0000256" key="1">
    <source>
        <dbReference type="ARBA" id="ARBA00001933"/>
    </source>
</evidence>
<dbReference type="EMBL" id="JACIIX010000007">
    <property type="protein sequence ID" value="MBB6210754.1"/>
    <property type="molecule type" value="Genomic_DNA"/>
</dbReference>
<dbReference type="SUPFAM" id="SSF51419">
    <property type="entry name" value="PLP-binding barrel"/>
    <property type="match status" value="1"/>
</dbReference>
<comment type="subunit">
    <text evidence="5">Homodimer.</text>
</comment>
<dbReference type="PANTHER" id="PTHR43727">
    <property type="entry name" value="DIAMINOPIMELATE DECARBOXYLASE"/>
    <property type="match status" value="1"/>
</dbReference>
<dbReference type="Proteomes" id="UP000544872">
    <property type="component" value="Unassembled WGS sequence"/>
</dbReference>
<dbReference type="UniPathway" id="UPA00034">
    <property type="reaction ID" value="UER00027"/>
</dbReference>
<keyword evidence="4 5" id="KW-0456">Lyase</keyword>
<dbReference type="InterPro" id="IPR022644">
    <property type="entry name" value="De-COase2_N"/>
</dbReference>
<comment type="cofactor">
    <cofactor evidence="1 5 7 8">
        <name>pyridoxal 5'-phosphate</name>
        <dbReference type="ChEBI" id="CHEBI:597326"/>
    </cofactor>
</comment>
<evidence type="ECO:0000256" key="7">
    <source>
        <dbReference type="PIRSR" id="PIRSR600183-50"/>
    </source>
</evidence>
<keyword evidence="3 5" id="KW-0663">Pyridoxal phosphate</keyword>
<reference evidence="10 11" key="1">
    <citation type="submission" date="2020-08" db="EMBL/GenBank/DDBJ databases">
        <title>Genomic Encyclopedia of Type Strains, Phase IV (KMG-IV): sequencing the most valuable type-strain genomes for metagenomic binning, comparative biology and taxonomic classification.</title>
        <authorList>
            <person name="Goeker M."/>
        </authorList>
    </citation>
    <scope>NUCLEOTIDE SEQUENCE [LARGE SCALE GENOMIC DNA]</scope>
    <source>
        <strain evidence="10 11">DSM 11590</strain>
    </source>
</reference>
<dbReference type="InterPro" id="IPR002986">
    <property type="entry name" value="DAP_deCOOHase_LysA"/>
</dbReference>
<dbReference type="InterPro" id="IPR000183">
    <property type="entry name" value="Orn/DAP/Arg_de-COase"/>
</dbReference>
<evidence type="ECO:0000256" key="6">
    <source>
        <dbReference type="NCBIfam" id="TIGR01048"/>
    </source>
</evidence>
<dbReference type="RefSeq" id="WP_184263578.1">
    <property type="nucleotide sequence ID" value="NZ_JACIIX010000007.1"/>
</dbReference>
<dbReference type="InterPro" id="IPR009006">
    <property type="entry name" value="Ala_racemase/Decarboxylase_C"/>
</dbReference>
<sequence length="422" mass="44923">MHHFDYRNGVLHAEDVALTEIAEAVGTPFYAYSTATLERHYTVFRDSLAEVNGSVCFAVKANSNQAVLRTLGALGCGADVVSVGEMQVAIRAGIPASRIIYSGVGKTADDLEQALEAGVHQINVESAPELELLNAVASARGVRAPVALRVNPDVGAGGHEKITTGNKETKFGIEWTAAHAIYKRAVSLPGIDVKGIAIHIGSQIASLKPFEAAFLRVRDLVAILRADGIQISRLDLGGGLGVPYEDGNDIPPPPPEYAAIVKRTLGDLGCAITCEPGRLIVGNAGVLVSEVIYVKEGSTRTFAVVDAAMNDLMRPAMYDAFHGIVPVAQPEAGAEQIAYDVVGPVCETSDIFAKQRRLPVLAAGDLIAFRTAGAYGASMSNQYNTRPLIPEVLVKGDRFAVIRRRPTLDEMLALEQTPDWMA</sequence>
<comment type="function">
    <text evidence="5">Specifically catalyzes the decarboxylation of meso-diaminopimelate (meso-DAP) to L-lysine.</text>
</comment>
<feature type="binding site" evidence="5">
    <location>
        <position position="347"/>
    </location>
    <ligand>
        <name>substrate</name>
    </ligand>
</feature>
<proteinExistence type="inferred from homology"/>
<dbReference type="InterPro" id="IPR022653">
    <property type="entry name" value="De-COase2_pyr-phos_BS"/>
</dbReference>
<keyword evidence="2 5" id="KW-0210">Decarboxylase</keyword>
<dbReference type="Gene3D" id="2.40.37.10">
    <property type="entry name" value="Lyase, Ornithine Decarboxylase, Chain A, domain 1"/>
    <property type="match status" value="1"/>
</dbReference>
<evidence type="ECO:0000256" key="5">
    <source>
        <dbReference type="HAMAP-Rule" id="MF_02120"/>
    </source>
</evidence>
<dbReference type="NCBIfam" id="TIGR01048">
    <property type="entry name" value="lysA"/>
    <property type="match status" value="1"/>
</dbReference>
<dbReference type="SUPFAM" id="SSF50621">
    <property type="entry name" value="Alanine racemase C-terminal domain-like"/>
    <property type="match status" value="1"/>
</dbReference>
<name>A0A7X0DMX9_NOVIT</name>
<comment type="catalytic activity">
    <reaction evidence="5 8">
        <text>meso-2,6-diaminopimelate + H(+) = L-lysine + CO2</text>
        <dbReference type="Rhea" id="RHEA:15101"/>
        <dbReference type="ChEBI" id="CHEBI:15378"/>
        <dbReference type="ChEBI" id="CHEBI:16526"/>
        <dbReference type="ChEBI" id="CHEBI:32551"/>
        <dbReference type="ChEBI" id="CHEBI:57791"/>
        <dbReference type="EC" id="4.1.1.20"/>
    </reaction>
</comment>
<comment type="pathway">
    <text evidence="5 8">Amino-acid biosynthesis; L-lysine biosynthesis via DAP pathway; L-lysine from DL-2,6-diaminopimelate: step 1/1.</text>
</comment>
<feature type="domain" description="Orn/DAP/Arg decarboxylase 2 N-terminal" evidence="9">
    <location>
        <begin position="35"/>
        <end position="281"/>
    </location>
</feature>
<dbReference type="Pfam" id="PF02784">
    <property type="entry name" value="Orn_Arg_deC_N"/>
    <property type="match status" value="1"/>
</dbReference>
<feature type="active site" description="Proton donor" evidence="7">
    <location>
        <position position="346"/>
    </location>
</feature>
<dbReference type="PRINTS" id="PR01179">
    <property type="entry name" value="ODADCRBXLASE"/>
</dbReference>
<keyword evidence="5 8" id="KW-0457">Lysine biosynthesis</keyword>
<dbReference type="FunFam" id="3.20.20.10:FF:000003">
    <property type="entry name" value="Diaminopimelate decarboxylase"/>
    <property type="match status" value="1"/>
</dbReference>
<feature type="binding site" evidence="5">
    <location>
        <position position="375"/>
    </location>
    <ligand>
        <name>pyridoxal 5'-phosphate</name>
        <dbReference type="ChEBI" id="CHEBI:597326"/>
    </ligand>
</feature>
<feature type="binding site" evidence="5">
    <location>
        <position position="318"/>
    </location>
    <ligand>
        <name>substrate</name>
    </ligand>
</feature>
<organism evidence="10 11">
    <name type="scientific">Novispirillum itersonii</name>
    <name type="common">Aquaspirillum itersonii</name>
    <dbReference type="NCBI Taxonomy" id="189"/>
    <lineage>
        <taxon>Bacteria</taxon>
        <taxon>Pseudomonadati</taxon>
        <taxon>Pseudomonadota</taxon>
        <taxon>Alphaproteobacteria</taxon>
        <taxon>Rhodospirillales</taxon>
        <taxon>Novispirillaceae</taxon>
        <taxon>Novispirillum</taxon>
    </lineage>
</organism>
<evidence type="ECO:0000256" key="2">
    <source>
        <dbReference type="ARBA" id="ARBA00022793"/>
    </source>
</evidence>
<dbReference type="GO" id="GO:0008836">
    <property type="term" value="F:diaminopimelate decarboxylase activity"/>
    <property type="evidence" value="ECO:0007669"/>
    <property type="project" value="UniProtKB-UniRule"/>
</dbReference>